<comment type="pathway">
    <text evidence="1">Cofactor biosynthesis; NAD(+) biosynthesis.</text>
</comment>
<keyword evidence="5 6" id="KW-0520">NAD</keyword>
<comment type="similarity">
    <text evidence="6">Belongs to the NAD synthetase family.</text>
</comment>
<accession>A0A0G1CB27</accession>
<comment type="caution">
    <text evidence="9">The sequence shown here is derived from an EMBL/GenBank/DDBJ whole genome shotgun (WGS) entry which is preliminary data.</text>
</comment>
<dbReference type="PANTHER" id="PTHR23090">
    <property type="entry name" value="NH 3 /GLUTAMINE-DEPENDENT NAD + SYNTHETASE"/>
    <property type="match status" value="1"/>
</dbReference>
<evidence type="ECO:0000256" key="4">
    <source>
        <dbReference type="ARBA" id="ARBA00022840"/>
    </source>
</evidence>
<dbReference type="CDD" id="cd00553">
    <property type="entry name" value="NAD_synthase"/>
    <property type="match status" value="1"/>
</dbReference>
<dbReference type="UniPathway" id="UPA00253"/>
<evidence type="ECO:0000256" key="2">
    <source>
        <dbReference type="ARBA" id="ARBA00022598"/>
    </source>
</evidence>
<dbReference type="EC" id="6.3.1.5" evidence="7"/>
<dbReference type="GO" id="GO:0005737">
    <property type="term" value="C:cytoplasm"/>
    <property type="evidence" value="ECO:0007669"/>
    <property type="project" value="InterPro"/>
</dbReference>
<dbReference type="NCBIfam" id="TIGR00552">
    <property type="entry name" value="nadE"/>
    <property type="match status" value="1"/>
</dbReference>
<comment type="catalytic activity">
    <reaction evidence="7">
        <text>deamido-NAD(+) + NH4(+) + ATP = AMP + diphosphate + NAD(+) + H(+)</text>
        <dbReference type="Rhea" id="RHEA:21188"/>
        <dbReference type="ChEBI" id="CHEBI:15378"/>
        <dbReference type="ChEBI" id="CHEBI:28938"/>
        <dbReference type="ChEBI" id="CHEBI:30616"/>
        <dbReference type="ChEBI" id="CHEBI:33019"/>
        <dbReference type="ChEBI" id="CHEBI:57540"/>
        <dbReference type="ChEBI" id="CHEBI:58437"/>
        <dbReference type="ChEBI" id="CHEBI:456215"/>
        <dbReference type="EC" id="6.3.1.5"/>
    </reaction>
</comment>
<dbReference type="EMBL" id="LCDD01000012">
    <property type="protein sequence ID" value="KKS46848.1"/>
    <property type="molecule type" value="Genomic_DNA"/>
</dbReference>
<dbReference type="GO" id="GO:0005524">
    <property type="term" value="F:ATP binding"/>
    <property type="evidence" value="ECO:0007669"/>
    <property type="project" value="UniProtKB-KW"/>
</dbReference>
<keyword evidence="3 6" id="KW-0547">Nucleotide-binding</keyword>
<sequence length="262" mass="29734">MVNLTIDPAKIEGQIILFLQKTREKTGFKYLVIGVSGGVDSAVSLFLAVKAYGADFIHPVLLPFADLYSESFKNAESVVQKTGIKEENVIKIDINNTVESIANSEGGMDKLRKGNIMVRIRMVYLYDLSKKYRALVLGTENRTEFLLGYFTRFGDDASDIEPLQHLYKTEVRQLAEYLDIPKTIIEQKPTAGLWEGQTDEGELGFSYSEADCILYLYVDLKKTKKEILKSGFKQKTVERVLARLSENSFKHRLPFILSRNNL</sequence>
<dbReference type="PATRIC" id="fig|1618442.3.peg.538"/>
<evidence type="ECO:0000256" key="3">
    <source>
        <dbReference type="ARBA" id="ARBA00022741"/>
    </source>
</evidence>
<evidence type="ECO:0000313" key="10">
    <source>
        <dbReference type="Proteomes" id="UP000034320"/>
    </source>
</evidence>
<protein>
    <recommendedName>
        <fullName evidence="7">NH(3)-dependent NAD(+) synthetase</fullName>
        <ecNumber evidence="7">6.3.1.5</ecNumber>
    </recommendedName>
</protein>
<keyword evidence="4 6" id="KW-0067">ATP-binding</keyword>
<evidence type="ECO:0000256" key="7">
    <source>
        <dbReference type="RuleBase" id="RU003812"/>
    </source>
</evidence>
<evidence type="ECO:0000256" key="6">
    <source>
        <dbReference type="RuleBase" id="RU003811"/>
    </source>
</evidence>
<gene>
    <name evidence="9" type="ORF">UV09_C0012G0017</name>
</gene>
<dbReference type="NCBIfam" id="NF010587">
    <property type="entry name" value="PRK13980.1"/>
    <property type="match status" value="1"/>
</dbReference>
<keyword evidence="2 6" id="KW-0436">Ligase</keyword>
<name>A0A0G1CB27_9BACT</name>
<evidence type="ECO:0000313" key="9">
    <source>
        <dbReference type="EMBL" id="KKS46848.1"/>
    </source>
</evidence>
<dbReference type="PANTHER" id="PTHR23090:SF9">
    <property type="entry name" value="GLUTAMINE-DEPENDENT NAD(+) SYNTHETASE"/>
    <property type="match status" value="1"/>
</dbReference>
<dbReference type="GO" id="GO:0004359">
    <property type="term" value="F:glutaminase activity"/>
    <property type="evidence" value="ECO:0007669"/>
    <property type="project" value="InterPro"/>
</dbReference>
<dbReference type="InterPro" id="IPR014729">
    <property type="entry name" value="Rossmann-like_a/b/a_fold"/>
</dbReference>
<proteinExistence type="inferred from homology"/>
<dbReference type="GO" id="GO:0009435">
    <property type="term" value="P:NAD+ biosynthetic process"/>
    <property type="evidence" value="ECO:0007669"/>
    <property type="project" value="UniProtKB-UniPathway"/>
</dbReference>
<dbReference type="FunFam" id="3.40.50.620:FF:000106">
    <property type="entry name" value="Glutamine-dependent NAD(+) synthetase"/>
    <property type="match status" value="1"/>
</dbReference>
<dbReference type="Gene3D" id="3.40.50.620">
    <property type="entry name" value="HUPs"/>
    <property type="match status" value="1"/>
</dbReference>
<dbReference type="Pfam" id="PF02540">
    <property type="entry name" value="NAD_synthase"/>
    <property type="match status" value="1"/>
</dbReference>
<dbReference type="GO" id="GO:0003952">
    <property type="term" value="F:NAD+ synthase (glutamine-hydrolyzing) activity"/>
    <property type="evidence" value="ECO:0007669"/>
    <property type="project" value="InterPro"/>
</dbReference>
<dbReference type="GO" id="GO:0008795">
    <property type="term" value="F:NAD+ synthase activity"/>
    <property type="evidence" value="ECO:0007669"/>
    <property type="project" value="UniProtKB-EC"/>
</dbReference>
<evidence type="ECO:0000256" key="5">
    <source>
        <dbReference type="ARBA" id="ARBA00023027"/>
    </source>
</evidence>
<dbReference type="Proteomes" id="UP000034320">
    <property type="component" value="Unassembled WGS sequence"/>
</dbReference>
<evidence type="ECO:0000259" key="8">
    <source>
        <dbReference type="Pfam" id="PF02540"/>
    </source>
</evidence>
<reference evidence="9 10" key="1">
    <citation type="journal article" date="2015" name="Nature">
        <title>rRNA introns, odd ribosomes, and small enigmatic genomes across a large radiation of phyla.</title>
        <authorList>
            <person name="Brown C.T."/>
            <person name="Hug L.A."/>
            <person name="Thomas B.C."/>
            <person name="Sharon I."/>
            <person name="Castelle C.J."/>
            <person name="Singh A."/>
            <person name="Wilkins M.J."/>
            <person name="Williams K.H."/>
            <person name="Banfield J.F."/>
        </authorList>
    </citation>
    <scope>NUCLEOTIDE SEQUENCE [LARGE SCALE GENOMIC DNA]</scope>
</reference>
<dbReference type="AlphaFoldDB" id="A0A0G1CB27"/>
<feature type="domain" description="NAD/GMP synthase" evidence="8">
    <location>
        <begin position="14"/>
        <end position="254"/>
    </location>
</feature>
<dbReference type="SUPFAM" id="SSF52402">
    <property type="entry name" value="Adenine nucleotide alpha hydrolases-like"/>
    <property type="match status" value="1"/>
</dbReference>
<organism evidence="9 10">
    <name type="scientific">Candidatus Gottesmanbacteria bacterium GW2011_GWA2_42_18</name>
    <dbReference type="NCBI Taxonomy" id="1618442"/>
    <lineage>
        <taxon>Bacteria</taxon>
        <taxon>Candidatus Gottesmaniibacteriota</taxon>
    </lineage>
</organism>
<evidence type="ECO:0000256" key="1">
    <source>
        <dbReference type="ARBA" id="ARBA00004790"/>
    </source>
</evidence>
<dbReference type="InterPro" id="IPR022310">
    <property type="entry name" value="NAD/GMP_synthase"/>
</dbReference>
<dbReference type="InterPro" id="IPR003694">
    <property type="entry name" value="NAD_synthase"/>
</dbReference>